<dbReference type="EMBL" id="MU001697">
    <property type="protein sequence ID" value="KAF2453429.1"/>
    <property type="molecule type" value="Genomic_DNA"/>
</dbReference>
<gene>
    <name evidence="2" type="ORF">BDY21DRAFT_124690</name>
</gene>
<reference evidence="2" key="1">
    <citation type="journal article" date="2020" name="Stud. Mycol.">
        <title>101 Dothideomycetes genomes: a test case for predicting lifestyles and emergence of pathogens.</title>
        <authorList>
            <person name="Haridas S."/>
            <person name="Albert R."/>
            <person name="Binder M."/>
            <person name="Bloem J."/>
            <person name="Labutti K."/>
            <person name="Salamov A."/>
            <person name="Andreopoulos B."/>
            <person name="Baker S."/>
            <person name="Barry K."/>
            <person name="Bills G."/>
            <person name="Bluhm B."/>
            <person name="Cannon C."/>
            <person name="Castanera R."/>
            <person name="Culley D."/>
            <person name="Daum C."/>
            <person name="Ezra D."/>
            <person name="Gonzalez J."/>
            <person name="Henrissat B."/>
            <person name="Kuo A."/>
            <person name="Liang C."/>
            <person name="Lipzen A."/>
            <person name="Lutzoni F."/>
            <person name="Magnuson J."/>
            <person name="Mondo S."/>
            <person name="Nolan M."/>
            <person name="Ohm R."/>
            <person name="Pangilinan J."/>
            <person name="Park H.-J."/>
            <person name="Ramirez L."/>
            <person name="Alfaro M."/>
            <person name="Sun H."/>
            <person name="Tritt A."/>
            <person name="Yoshinaga Y."/>
            <person name="Zwiers L.-H."/>
            <person name="Turgeon B."/>
            <person name="Goodwin S."/>
            <person name="Spatafora J."/>
            <person name="Crous P."/>
            <person name="Grigoriev I."/>
        </authorList>
    </citation>
    <scope>NUCLEOTIDE SEQUENCE</scope>
    <source>
        <strain evidence="2">ATCC 16933</strain>
    </source>
</reference>
<evidence type="ECO:0000256" key="1">
    <source>
        <dbReference type="SAM" id="MobiDB-lite"/>
    </source>
</evidence>
<evidence type="ECO:0000313" key="3">
    <source>
        <dbReference type="Proteomes" id="UP000799766"/>
    </source>
</evidence>
<name>A0A6A6NP21_9PEZI</name>
<feature type="region of interest" description="Disordered" evidence="1">
    <location>
        <begin position="164"/>
        <end position="242"/>
    </location>
</feature>
<accession>A0A6A6NP21</accession>
<dbReference type="AlphaFoldDB" id="A0A6A6NP21"/>
<sequence length="242" mass="25665">MPERGDLGAAALLQGLAQGFRVTGGWQLKGAVSLGARCRVAAGGGRLPGGAARAKGCCNGLGPSALMGRALMTEAATLAERAHLFTTARPRRSFRRTEGPRCSASDKSLLFPPLRAGDSLTPWPRAAKRRPRGGRAYRGIKDQATGQKPRREAGWLLVAGRGGSRAEGRSRAPWRAGTHMWRDPPGPRRCCPPALALPPARRCSPNPHPPLGPSDDPAETYMAHAHAHAPEGPRRSRLSIPA</sequence>
<feature type="compositionally biased region" description="Low complexity" evidence="1">
    <location>
        <begin position="188"/>
        <end position="203"/>
    </location>
</feature>
<feature type="region of interest" description="Disordered" evidence="1">
    <location>
        <begin position="113"/>
        <end position="133"/>
    </location>
</feature>
<evidence type="ECO:0000313" key="2">
    <source>
        <dbReference type="EMBL" id="KAF2453429.1"/>
    </source>
</evidence>
<organism evidence="2 3">
    <name type="scientific">Lineolata rhizophorae</name>
    <dbReference type="NCBI Taxonomy" id="578093"/>
    <lineage>
        <taxon>Eukaryota</taxon>
        <taxon>Fungi</taxon>
        <taxon>Dikarya</taxon>
        <taxon>Ascomycota</taxon>
        <taxon>Pezizomycotina</taxon>
        <taxon>Dothideomycetes</taxon>
        <taxon>Dothideomycetes incertae sedis</taxon>
        <taxon>Lineolatales</taxon>
        <taxon>Lineolataceae</taxon>
        <taxon>Lineolata</taxon>
    </lineage>
</organism>
<dbReference type="Proteomes" id="UP000799766">
    <property type="component" value="Unassembled WGS sequence"/>
</dbReference>
<protein>
    <submittedName>
        <fullName evidence="2">Uncharacterized protein</fullName>
    </submittedName>
</protein>
<proteinExistence type="predicted"/>
<keyword evidence="3" id="KW-1185">Reference proteome</keyword>